<dbReference type="EMBL" id="HBGK01041019">
    <property type="protein sequence ID" value="CAD9300425.1"/>
    <property type="molecule type" value="Transcribed_RNA"/>
</dbReference>
<organism evidence="1">
    <name type="scientific">Grammatophora oceanica</name>
    <dbReference type="NCBI Taxonomy" id="210454"/>
    <lineage>
        <taxon>Eukaryota</taxon>
        <taxon>Sar</taxon>
        <taxon>Stramenopiles</taxon>
        <taxon>Ochrophyta</taxon>
        <taxon>Bacillariophyta</taxon>
        <taxon>Fragilariophyceae</taxon>
        <taxon>Fragilariophycidae</taxon>
        <taxon>Rhabdonematales</taxon>
        <taxon>Grammatophoraceae</taxon>
        <taxon>Grammatophora</taxon>
    </lineage>
</organism>
<gene>
    <name evidence="1" type="ORF">GOCE00092_LOCUS21412</name>
</gene>
<proteinExistence type="predicted"/>
<accession>A0A7S1YHI8</accession>
<protein>
    <submittedName>
        <fullName evidence="1">Uncharacterized protein</fullName>
    </submittedName>
</protein>
<reference evidence="1" key="1">
    <citation type="submission" date="2021-01" db="EMBL/GenBank/DDBJ databases">
        <authorList>
            <person name="Corre E."/>
            <person name="Pelletier E."/>
            <person name="Niang G."/>
            <person name="Scheremetjew M."/>
            <person name="Finn R."/>
            <person name="Kale V."/>
            <person name="Holt S."/>
            <person name="Cochrane G."/>
            <person name="Meng A."/>
            <person name="Brown T."/>
            <person name="Cohen L."/>
        </authorList>
    </citation>
    <scope>NUCLEOTIDE SEQUENCE</scope>
    <source>
        <strain evidence="1">CCMP 410</strain>
    </source>
</reference>
<evidence type="ECO:0000313" key="1">
    <source>
        <dbReference type="EMBL" id="CAD9300425.1"/>
    </source>
</evidence>
<dbReference type="AlphaFoldDB" id="A0A7S1YHI8"/>
<name>A0A7S1YHI8_9STRA</name>
<sequence length="282" mass="31305">MPASNNNITFTDMARMDACLAHMRESAKESGKKSQGEVEGGVRWTTILNLQSDAGKKLNGRLGKVLTQEVNRDGRHEVAVEGIQQIKLLKPANLEDIPEENLVRVYRIPSDGEGESHQVLLFPRVHNIFQNNLPRGNSPAMALCGLPLIVKKTTPRRRLGDQSDYDNQWATWLMIDPRSGFAPSEWQSYVGPVYVFRPSGSGDVSGDDMEVINDFLSSLLDAFGDGPDFNPQEMLNPVYFSEFVQQAKSHQEQSDMASALEGLTILGTLDRGLAEECAQIVW</sequence>